<evidence type="ECO:0000313" key="2">
    <source>
        <dbReference type="EMBL" id="KKS98769.1"/>
    </source>
</evidence>
<dbReference type="EMBL" id="LCFQ01000003">
    <property type="protein sequence ID" value="KKS98769.1"/>
    <property type="molecule type" value="Genomic_DNA"/>
</dbReference>
<proteinExistence type="predicted"/>
<organism evidence="2 3">
    <name type="scientific">Candidatus Woesebacteria bacterium GW2011_GWB1_43_14</name>
    <dbReference type="NCBI Taxonomy" id="1618578"/>
    <lineage>
        <taxon>Bacteria</taxon>
        <taxon>Candidatus Woeseibacteriota</taxon>
    </lineage>
</organism>
<sequence length="197" mass="22575">MYKILTYCTFVIVTLDVIIAFVTARTYPQLVVAIAFYPLLVYFAFKVFPRKRSQVAYKEHLAPIQPVAENAVDDDKRAFLKLLGVSGFSLLLYSIFIKRPQVPFFESSSESETISLQDTSGNKINPAEKGPTDGYRITEIDDSIVAYYGFTHKDGSWFIMQEDTDTGSFRYMRGDSNFTNGWAGREDFKYDYFVNVF</sequence>
<keyword evidence="1" id="KW-0812">Transmembrane</keyword>
<feature type="transmembrane region" description="Helical" evidence="1">
    <location>
        <begin position="78"/>
        <end position="97"/>
    </location>
</feature>
<dbReference type="AlphaFoldDB" id="A0A0G1DMA8"/>
<gene>
    <name evidence="2" type="ORF">UV74_C0003G0013</name>
</gene>
<dbReference type="STRING" id="1618578.UV74_C0003G0013"/>
<name>A0A0G1DMA8_9BACT</name>
<protein>
    <submittedName>
        <fullName evidence="2">Uncharacterized protein</fullName>
    </submittedName>
</protein>
<keyword evidence="1" id="KW-0472">Membrane</keyword>
<evidence type="ECO:0000256" key="1">
    <source>
        <dbReference type="SAM" id="Phobius"/>
    </source>
</evidence>
<comment type="caution">
    <text evidence="2">The sequence shown here is derived from an EMBL/GenBank/DDBJ whole genome shotgun (WGS) entry which is preliminary data.</text>
</comment>
<dbReference type="Proteomes" id="UP000034090">
    <property type="component" value="Unassembled WGS sequence"/>
</dbReference>
<feature type="transmembrane region" description="Helical" evidence="1">
    <location>
        <begin position="30"/>
        <end position="48"/>
    </location>
</feature>
<reference evidence="2 3" key="1">
    <citation type="journal article" date="2015" name="Nature">
        <title>rRNA introns, odd ribosomes, and small enigmatic genomes across a large radiation of phyla.</title>
        <authorList>
            <person name="Brown C.T."/>
            <person name="Hug L.A."/>
            <person name="Thomas B.C."/>
            <person name="Sharon I."/>
            <person name="Castelle C.J."/>
            <person name="Singh A."/>
            <person name="Wilkins M.J."/>
            <person name="Williams K.H."/>
            <person name="Banfield J.F."/>
        </authorList>
    </citation>
    <scope>NUCLEOTIDE SEQUENCE [LARGE SCALE GENOMIC DNA]</scope>
</reference>
<accession>A0A0G1DMA8</accession>
<evidence type="ECO:0000313" key="3">
    <source>
        <dbReference type="Proteomes" id="UP000034090"/>
    </source>
</evidence>
<keyword evidence="1" id="KW-1133">Transmembrane helix</keyword>